<dbReference type="AlphaFoldDB" id="A0A0S4KIY6"/>
<keyword evidence="3" id="KW-1185">Reference proteome</keyword>
<sequence>MRERPGRVCCHSLASHSEQHEPWPVPSSYHIPPHTSRRMHETQDKDPVLLVGAGYGVVQQCLKYFNRIPSDVFITSNRSHMAAELPVMLACEANRRPLGDADDPVGDQNERIESHRLAELHDVMASRADGLEALVQLCPVPPLNPRQDASSPQNEFEHAGGVVLQDAPGISVRSFVTDTSEISAGVAVFCSHSGGARLFAICGDSRDPHALFRRYHLNAFHVVMLDGRKERSTDHSSFEDIFSMEDDTAFHMHIEGDQVQQTSRQQLQRWFIGHYGGIQDAPTLLGRRSRIQPVVEGTVIHTKLLVALKMHEEVGSRRFVNAEHHGNTVAVDEVRVTVVRDVSQRATHIDPGKDLVLPPEKNGSVVSTRESRRAPHKAAAPTVDAPQRTSSPSLSRLQQATQSSSFRRNASTSRMSNSAPRRSLSAQRARQAHSVDGSEESLTSDAAVIPPKRVYLFTNEDKGAPGRMLMVQVFRNVLQLKQRAAEVLSMKPIGELHVMPSGDVVTSLEQLSHGCSVVVTKVGGERFHMHRLPKALSMLPRNPSQTDGPQSTAT</sequence>
<dbReference type="EMBL" id="CYKH01000869">
    <property type="protein sequence ID" value="CUI14254.1"/>
    <property type="molecule type" value="Genomic_DNA"/>
</dbReference>
<feature type="region of interest" description="Disordered" evidence="1">
    <location>
        <begin position="18"/>
        <end position="42"/>
    </location>
</feature>
<dbReference type="OrthoDB" id="4062651at2759"/>
<gene>
    <name evidence="2" type="ORF">BSAL_81195</name>
</gene>
<feature type="region of interest" description="Disordered" evidence="1">
    <location>
        <begin position="350"/>
        <end position="444"/>
    </location>
</feature>
<evidence type="ECO:0000313" key="2">
    <source>
        <dbReference type="EMBL" id="CUI14254.1"/>
    </source>
</evidence>
<proteinExistence type="predicted"/>
<dbReference type="InterPro" id="IPR036572">
    <property type="entry name" value="Doublecortin_dom_sf"/>
</dbReference>
<dbReference type="Proteomes" id="UP000051952">
    <property type="component" value="Unassembled WGS sequence"/>
</dbReference>
<dbReference type="SUPFAM" id="SSF89837">
    <property type="entry name" value="Doublecortin (DC)"/>
    <property type="match status" value="1"/>
</dbReference>
<name>A0A0S4KIY6_BODSA</name>
<feature type="compositionally biased region" description="Low complexity" evidence="1">
    <location>
        <begin position="418"/>
        <end position="434"/>
    </location>
</feature>
<evidence type="ECO:0000256" key="1">
    <source>
        <dbReference type="SAM" id="MobiDB-lite"/>
    </source>
</evidence>
<dbReference type="VEuPathDB" id="TriTrypDB:BSAL_81195"/>
<organism evidence="2 3">
    <name type="scientific">Bodo saltans</name>
    <name type="common">Flagellated protozoan</name>
    <dbReference type="NCBI Taxonomy" id="75058"/>
    <lineage>
        <taxon>Eukaryota</taxon>
        <taxon>Discoba</taxon>
        <taxon>Euglenozoa</taxon>
        <taxon>Kinetoplastea</taxon>
        <taxon>Metakinetoplastina</taxon>
        <taxon>Eubodonida</taxon>
        <taxon>Bodonidae</taxon>
        <taxon>Bodo</taxon>
    </lineage>
</organism>
<feature type="compositionally biased region" description="Polar residues" evidence="1">
    <location>
        <begin position="387"/>
        <end position="417"/>
    </location>
</feature>
<reference evidence="3" key="1">
    <citation type="submission" date="2015-09" db="EMBL/GenBank/DDBJ databases">
        <authorList>
            <consortium name="Pathogen Informatics"/>
        </authorList>
    </citation>
    <scope>NUCLEOTIDE SEQUENCE [LARGE SCALE GENOMIC DNA]</scope>
    <source>
        <strain evidence="3">Lake Konstanz</strain>
    </source>
</reference>
<feature type="non-terminal residue" evidence="2">
    <location>
        <position position="554"/>
    </location>
</feature>
<evidence type="ECO:0000313" key="3">
    <source>
        <dbReference type="Proteomes" id="UP000051952"/>
    </source>
</evidence>
<protein>
    <submittedName>
        <fullName evidence="2">Uncharacterized protein</fullName>
    </submittedName>
</protein>
<accession>A0A0S4KIY6</accession>
<dbReference type="GO" id="GO:0035556">
    <property type="term" value="P:intracellular signal transduction"/>
    <property type="evidence" value="ECO:0007669"/>
    <property type="project" value="InterPro"/>
</dbReference>
<dbReference type="OMA" id="QRATHID"/>